<reference evidence="2" key="1">
    <citation type="submission" date="2020-11" db="EMBL/GenBank/DDBJ databases">
        <title>Sequencing the genomes of 1000 actinobacteria strains.</title>
        <authorList>
            <person name="Klenk H.-P."/>
        </authorList>
    </citation>
    <scope>NUCLEOTIDE SEQUENCE</scope>
    <source>
        <strain evidence="2">DSM 45356</strain>
    </source>
</reference>
<proteinExistence type="predicted"/>
<dbReference type="AlphaFoldDB" id="A0A8J7KLB0"/>
<feature type="signal peptide" evidence="1">
    <location>
        <begin position="1"/>
        <end position="30"/>
    </location>
</feature>
<comment type="caution">
    <text evidence="2">The sequence shown here is derived from an EMBL/GenBank/DDBJ whole genome shotgun (WGS) entry which is preliminary data.</text>
</comment>
<sequence length="199" mass="20745">MRKLRTWVAVGLTAAVGLTLAAAQAGTASAAPSTRWTAAQIADGLLFNDGPAARALAGLHRAPTAWTAELRDARVRIDRAVSADPAWSATFVREMRSGDPRQVAQGLADLGDVARQVLDARSGSAGVSAAVSYTNQSWANNQMARMGDFSLTSHFGAQLGTIYGGLDLGGVYTPTVPGQVGLRREMLVADIARGLRAGQ</sequence>
<evidence type="ECO:0000313" key="2">
    <source>
        <dbReference type="EMBL" id="MBG6137751.1"/>
    </source>
</evidence>
<accession>A0A8J7KLB0</accession>
<organism evidence="2 3">
    <name type="scientific">Longispora fulva</name>
    <dbReference type="NCBI Taxonomy" id="619741"/>
    <lineage>
        <taxon>Bacteria</taxon>
        <taxon>Bacillati</taxon>
        <taxon>Actinomycetota</taxon>
        <taxon>Actinomycetes</taxon>
        <taxon>Micromonosporales</taxon>
        <taxon>Micromonosporaceae</taxon>
        <taxon>Longispora</taxon>
    </lineage>
</organism>
<keyword evidence="3" id="KW-1185">Reference proteome</keyword>
<protein>
    <recommendedName>
        <fullName evidence="4">DUF4142 domain-containing protein</fullName>
    </recommendedName>
</protein>
<dbReference type="Pfam" id="PF26137">
    <property type="entry name" value="Toxin_SdpC"/>
    <property type="match status" value="1"/>
</dbReference>
<feature type="chain" id="PRO_5035189451" description="DUF4142 domain-containing protein" evidence="1">
    <location>
        <begin position="31"/>
        <end position="199"/>
    </location>
</feature>
<dbReference type="Proteomes" id="UP000622552">
    <property type="component" value="Unassembled WGS sequence"/>
</dbReference>
<dbReference type="EMBL" id="JADOUF010000001">
    <property type="protein sequence ID" value="MBG6137751.1"/>
    <property type="molecule type" value="Genomic_DNA"/>
</dbReference>
<name>A0A8J7KLB0_9ACTN</name>
<evidence type="ECO:0000313" key="3">
    <source>
        <dbReference type="Proteomes" id="UP000622552"/>
    </source>
</evidence>
<dbReference type="InterPro" id="IPR023888">
    <property type="entry name" value="SdpC-like"/>
</dbReference>
<keyword evidence="1" id="KW-0732">Signal</keyword>
<evidence type="ECO:0000256" key="1">
    <source>
        <dbReference type="SAM" id="SignalP"/>
    </source>
</evidence>
<gene>
    <name evidence="2" type="ORF">IW245_003945</name>
</gene>
<dbReference type="RefSeq" id="WP_197004576.1">
    <property type="nucleotide sequence ID" value="NZ_BONS01000024.1"/>
</dbReference>
<evidence type="ECO:0008006" key="4">
    <source>
        <dbReference type="Google" id="ProtNLM"/>
    </source>
</evidence>